<dbReference type="EMBL" id="MH186044">
    <property type="protein sequence ID" value="AWH61118.1"/>
    <property type="molecule type" value="Genomic_DNA"/>
</dbReference>
<feature type="domain" description="PiggyBac transposable element-derived protein" evidence="2">
    <location>
        <begin position="23"/>
        <end position="103"/>
    </location>
</feature>
<protein>
    <submittedName>
        <fullName evidence="3">PiggyBac transposable element-derived protein 4-like</fullName>
    </submittedName>
</protein>
<organism evidence="3">
    <name type="scientific">Pyxicephalus adspersus</name>
    <name type="common">African bullfrog</name>
    <dbReference type="NCBI Taxonomy" id="30357"/>
    <lineage>
        <taxon>Eukaryota</taxon>
        <taxon>Metazoa</taxon>
        <taxon>Chordata</taxon>
        <taxon>Craniata</taxon>
        <taxon>Vertebrata</taxon>
        <taxon>Euteleostomi</taxon>
        <taxon>Amphibia</taxon>
        <taxon>Batrachia</taxon>
        <taxon>Anura</taxon>
        <taxon>Neobatrachia</taxon>
        <taxon>Ranoidea</taxon>
        <taxon>Pyxicephalidae</taxon>
        <taxon>Pyxicephalinae</taxon>
        <taxon>Pyxicephalus</taxon>
    </lineage>
</organism>
<dbReference type="PANTHER" id="PTHR46599:SF3">
    <property type="entry name" value="PIGGYBAC TRANSPOSABLE ELEMENT-DERIVED PROTEIN 4"/>
    <property type="match status" value="1"/>
</dbReference>
<sequence>MKTYIMCESSSGIQYCTLEKGQMLSLIEPLLDQGYCVTTDNFYTSPELYDFLPQHRTDAYGTIRANRRNLPSLYAKGKLKTGEIVAWQKGKMMALRWRDTKDVYPKMRKQQRKYYKKIFRHLVEQCLWNANILPVNHSDFILQVSKSTVKNHQTQWNRPGRRASTVVNPERLTGRHFIDYIPPTQRKAAPTRMCVVCCSKTDDRGRKKRKETRFYCPDCDVGLCAASCFKIYHTQDVY</sequence>
<dbReference type="AlphaFoldDB" id="A0A499QYJ6"/>
<name>A0A499QYJ6_PYXAD</name>
<evidence type="ECO:0000259" key="2">
    <source>
        <dbReference type="Pfam" id="PF13843"/>
    </source>
</evidence>
<accession>A0A499QYJ6</accession>
<dbReference type="InterPro" id="IPR029526">
    <property type="entry name" value="PGBD"/>
</dbReference>
<dbReference type="InterPro" id="IPR032718">
    <property type="entry name" value="PGBD4_Znf_C"/>
</dbReference>
<dbReference type="Pfam" id="PF13842">
    <property type="entry name" value="zf-Tnp_2"/>
    <property type="match status" value="1"/>
</dbReference>
<dbReference type="PANTHER" id="PTHR46599">
    <property type="entry name" value="PIGGYBAC TRANSPOSABLE ELEMENT-DERIVED PROTEIN 4"/>
    <property type="match status" value="1"/>
</dbReference>
<dbReference type="Pfam" id="PF13843">
    <property type="entry name" value="DDE_Tnp_1_7"/>
    <property type="match status" value="1"/>
</dbReference>
<proteinExistence type="predicted"/>
<gene>
    <name evidence="3" type="primary">LOC108792504</name>
    <name evidence="3" type="ORF">maker-61J04-snap-gene-0.2</name>
</gene>
<evidence type="ECO:0000313" key="3">
    <source>
        <dbReference type="EMBL" id="AWH61118.1"/>
    </source>
</evidence>
<evidence type="ECO:0000259" key="1">
    <source>
        <dbReference type="Pfam" id="PF13842"/>
    </source>
</evidence>
<feature type="domain" description="PiggyBac transposable element-derived protein 4 C-terminal zinc-finger" evidence="1">
    <location>
        <begin position="189"/>
        <end position="233"/>
    </location>
</feature>
<reference evidence="3" key="1">
    <citation type="submission" date="2018-04" db="EMBL/GenBank/DDBJ databases">
        <title>BAC sequences from Pyxicephalus adspersus.</title>
        <authorList>
            <person name="Malone J.H."/>
        </authorList>
    </citation>
    <scope>NUCLEOTIDE SEQUENCE</scope>
</reference>